<organism evidence="1 2">
    <name type="scientific">Choristoneura fumiferana</name>
    <name type="common">Spruce budworm moth</name>
    <name type="synonym">Archips fumiferana</name>
    <dbReference type="NCBI Taxonomy" id="7141"/>
    <lineage>
        <taxon>Eukaryota</taxon>
        <taxon>Metazoa</taxon>
        <taxon>Ecdysozoa</taxon>
        <taxon>Arthropoda</taxon>
        <taxon>Hexapoda</taxon>
        <taxon>Insecta</taxon>
        <taxon>Pterygota</taxon>
        <taxon>Neoptera</taxon>
        <taxon>Endopterygota</taxon>
        <taxon>Lepidoptera</taxon>
        <taxon>Glossata</taxon>
        <taxon>Ditrysia</taxon>
        <taxon>Tortricoidea</taxon>
        <taxon>Tortricidae</taxon>
        <taxon>Tortricinae</taxon>
        <taxon>Choristoneura</taxon>
    </lineage>
</organism>
<proteinExistence type="predicted"/>
<accession>A0ACC0KAF7</accession>
<reference evidence="1 2" key="1">
    <citation type="journal article" date="2022" name="Genome Biol. Evol.">
        <title>The Spruce Budworm Genome: Reconstructing the Evolutionary History of Antifreeze Proteins.</title>
        <authorList>
            <person name="Beliveau C."/>
            <person name="Gagne P."/>
            <person name="Picq S."/>
            <person name="Vernygora O."/>
            <person name="Keeling C.I."/>
            <person name="Pinkney K."/>
            <person name="Doucet D."/>
            <person name="Wen F."/>
            <person name="Johnston J.S."/>
            <person name="Maaroufi H."/>
            <person name="Boyle B."/>
            <person name="Laroche J."/>
            <person name="Dewar K."/>
            <person name="Juretic N."/>
            <person name="Blackburn G."/>
            <person name="Nisole A."/>
            <person name="Brunet B."/>
            <person name="Brandao M."/>
            <person name="Lumley L."/>
            <person name="Duan J."/>
            <person name="Quan G."/>
            <person name="Lucarotti C.J."/>
            <person name="Roe A.D."/>
            <person name="Sperling F.A.H."/>
            <person name="Levesque R.C."/>
            <person name="Cusson M."/>
        </authorList>
    </citation>
    <scope>NUCLEOTIDE SEQUENCE [LARGE SCALE GENOMIC DNA]</scope>
    <source>
        <strain evidence="1">Glfc:IPQL:Cfum</strain>
    </source>
</reference>
<evidence type="ECO:0000313" key="2">
    <source>
        <dbReference type="Proteomes" id="UP001064048"/>
    </source>
</evidence>
<comment type="caution">
    <text evidence="1">The sequence shown here is derived from an EMBL/GenBank/DDBJ whole genome shotgun (WGS) entry which is preliminary data.</text>
</comment>
<protein>
    <submittedName>
        <fullName evidence="1">Uncharacterized protein</fullName>
    </submittedName>
</protein>
<sequence>MSAWRPPAQASRVERVIARRTRTLAYSRATELHSLLAARPLVSSYSLYSLLAHRRRWDKCHSDNRILRGRRLYLKKTRARTRAASSVCVNVPLQSDVTGASLINRIYPLAAFGSDRLCFCNRPIFRQPTCTTIRGTDIVAGPGKSSVTGSCLSVRASRRCVRTV</sequence>
<gene>
    <name evidence="1" type="ORF">MSG28_015488</name>
</gene>
<name>A0ACC0KAF7_CHOFU</name>
<evidence type="ECO:0000313" key="1">
    <source>
        <dbReference type="EMBL" id="KAI8433453.1"/>
    </source>
</evidence>
<keyword evidence="2" id="KW-1185">Reference proteome</keyword>
<dbReference type="EMBL" id="CM046128">
    <property type="protein sequence ID" value="KAI8433453.1"/>
    <property type="molecule type" value="Genomic_DNA"/>
</dbReference>
<dbReference type="Proteomes" id="UP001064048">
    <property type="component" value="Chromosome 28"/>
</dbReference>